<proteinExistence type="predicted"/>
<sequence>MVGGLNSVGVRSAPGGGPGECCSVDVIRGFGFSMVTIQSCTTYSTNLTLHIPFHAMSFRSLLSSLRLPATLSSVSLTQLRTQSSQAQSQLQASTSHFLPRHPSPSAVRESPYPLVFLRTPGISDPSAPEVEDWSGWSSMFAEKGYTSIEIDVVPAPYASKPFAGMVGVLATQIRTLGIPFGPVIIASGRAGLLAQAYVEDWAATGLVLINPPPDVDPRPAAASPSGEEGGAGLAWEWPEFRYEPHFPILVLGEQGQMGRLEKENRIVRAAQDGVGRGGKGVSVAALVDGERGDQSRVEVERWMDRCGY</sequence>
<dbReference type="Proteomes" id="UP001182556">
    <property type="component" value="Unassembled WGS sequence"/>
</dbReference>
<organism evidence="1 2">
    <name type="scientific">Papiliotrema laurentii</name>
    <name type="common">Cryptococcus laurentii</name>
    <dbReference type="NCBI Taxonomy" id="5418"/>
    <lineage>
        <taxon>Eukaryota</taxon>
        <taxon>Fungi</taxon>
        <taxon>Dikarya</taxon>
        <taxon>Basidiomycota</taxon>
        <taxon>Agaricomycotina</taxon>
        <taxon>Tremellomycetes</taxon>
        <taxon>Tremellales</taxon>
        <taxon>Rhynchogastremaceae</taxon>
        <taxon>Papiliotrema</taxon>
    </lineage>
</organism>
<reference evidence="1" key="1">
    <citation type="submission" date="2023-02" db="EMBL/GenBank/DDBJ databases">
        <title>Identification and recombinant expression of a fungal hydrolase from Papiliotrema laurentii that hydrolyzes apple cutin and clears colloidal polyester polyurethane.</title>
        <authorList>
            <consortium name="DOE Joint Genome Institute"/>
            <person name="Roman V.A."/>
            <person name="Bojanowski C."/>
            <person name="Crable B.R."/>
            <person name="Wagner D.N."/>
            <person name="Hung C.S."/>
            <person name="Nadeau L.J."/>
            <person name="Schratz L."/>
            <person name="Haridas S."/>
            <person name="Pangilinan J."/>
            <person name="Lipzen A."/>
            <person name="Na H."/>
            <person name="Yan M."/>
            <person name="Ng V."/>
            <person name="Grigoriev I.V."/>
            <person name="Spatafora J.W."/>
            <person name="Barlow D."/>
            <person name="Biffinger J."/>
            <person name="Kelley-Loughnane N."/>
            <person name="Varaljay V.A."/>
            <person name="Crookes-Goodson W.J."/>
        </authorList>
    </citation>
    <scope>NUCLEOTIDE SEQUENCE</scope>
    <source>
        <strain evidence="1">5307AH</strain>
    </source>
</reference>
<dbReference type="EMBL" id="JAODAN010000004">
    <property type="protein sequence ID" value="KAK1924603.1"/>
    <property type="molecule type" value="Genomic_DNA"/>
</dbReference>
<keyword evidence="2" id="KW-1185">Reference proteome</keyword>
<name>A0AAD9FQZ8_PAPLA</name>
<evidence type="ECO:0000313" key="1">
    <source>
        <dbReference type="EMBL" id="KAK1924603.1"/>
    </source>
</evidence>
<accession>A0AAD9FQZ8</accession>
<protein>
    <submittedName>
        <fullName evidence="1">Uncharacterized protein</fullName>
    </submittedName>
</protein>
<dbReference type="AlphaFoldDB" id="A0AAD9FQZ8"/>
<gene>
    <name evidence="1" type="ORF">DB88DRAFT_486120</name>
</gene>
<evidence type="ECO:0000313" key="2">
    <source>
        <dbReference type="Proteomes" id="UP001182556"/>
    </source>
</evidence>
<comment type="caution">
    <text evidence="1">The sequence shown here is derived from an EMBL/GenBank/DDBJ whole genome shotgun (WGS) entry which is preliminary data.</text>
</comment>